<comment type="caution">
    <text evidence="1">The sequence shown here is derived from an EMBL/GenBank/DDBJ whole genome shotgun (WGS) entry which is preliminary data.</text>
</comment>
<reference evidence="1 2" key="1">
    <citation type="submission" date="2016-05" db="EMBL/GenBank/DDBJ databases">
        <title>Draft Genome Sequence of Algibacter sp. Strain SK-16 Isolated from the Surface Water of Aburatsubo Inlet.</title>
        <authorList>
            <person name="Wong S.-K."/>
            <person name="Yoshizawa S."/>
            <person name="Nakajima Y."/>
            <person name="Ogura Y."/>
            <person name="Tetsuya H."/>
            <person name="Hamasaki K."/>
        </authorList>
    </citation>
    <scope>NUCLEOTIDE SEQUENCE [LARGE SCALE GENOMIC DNA]</scope>
    <source>
        <strain evidence="1 2">SK-16</strain>
    </source>
</reference>
<dbReference type="AlphaFoldDB" id="A0A1E5SH91"/>
<name>A0A1E5SH91_9FLAO</name>
<sequence length="68" mass="7844">MAGPKLDILKINSIIEETALFSTLGLQYNITKEFSIEGRVNHMMSKKSSSPIIYRNNMKYKLGTRFKF</sequence>
<dbReference type="Proteomes" id="UP000095713">
    <property type="component" value="Unassembled WGS sequence"/>
</dbReference>
<evidence type="ECO:0000313" key="1">
    <source>
        <dbReference type="EMBL" id="OEJ98446.1"/>
    </source>
</evidence>
<proteinExistence type="predicted"/>
<accession>A0A1E5SH91</accession>
<keyword evidence="2" id="KW-1185">Reference proteome</keyword>
<evidence type="ECO:0000313" key="2">
    <source>
        <dbReference type="Proteomes" id="UP000095713"/>
    </source>
</evidence>
<gene>
    <name evidence="1" type="ORF">A8C32_04320</name>
</gene>
<organism evidence="1 2">
    <name type="scientific">Flavivirga aquatica</name>
    <dbReference type="NCBI Taxonomy" id="1849968"/>
    <lineage>
        <taxon>Bacteria</taxon>
        <taxon>Pseudomonadati</taxon>
        <taxon>Bacteroidota</taxon>
        <taxon>Flavobacteriia</taxon>
        <taxon>Flavobacteriales</taxon>
        <taxon>Flavobacteriaceae</taxon>
        <taxon>Flavivirga</taxon>
    </lineage>
</organism>
<dbReference type="RefSeq" id="WP_069831134.1">
    <property type="nucleotide sequence ID" value="NZ_MDJD01000054.1"/>
</dbReference>
<dbReference type="OrthoDB" id="1450176at2"/>
<dbReference type="EMBL" id="MDJD01000054">
    <property type="protein sequence ID" value="OEJ98446.1"/>
    <property type="molecule type" value="Genomic_DNA"/>
</dbReference>
<protein>
    <recommendedName>
        <fullName evidence="3">Outer membrane protein beta-barrel domain-containing protein</fullName>
    </recommendedName>
</protein>
<evidence type="ECO:0008006" key="3">
    <source>
        <dbReference type="Google" id="ProtNLM"/>
    </source>
</evidence>